<dbReference type="PROSITE" id="PS51257">
    <property type="entry name" value="PROKAR_LIPOPROTEIN"/>
    <property type="match status" value="1"/>
</dbReference>
<keyword evidence="2" id="KW-1185">Reference proteome</keyword>
<comment type="caution">
    <text evidence="1">The sequence shown here is derived from an EMBL/GenBank/DDBJ whole genome shotgun (WGS) entry which is preliminary data.</text>
</comment>
<dbReference type="Pfam" id="PF12771">
    <property type="entry name" value="SusD-like_2"/>
    <property type="match status" value="1"/>
</dbReference>
<keyword evidence="1" id="KW-0449">Lipoprotein</keyword>
<proteinExistence type="predicted"/>
<sequence>MQKNMKRIYKGLLGLSAIALLSLGSCKKYRDINTNPNNPEIVDIKLLLPSAEAGIAQQVGGKFQVIGGMWSQYWTQSPVASQYRVVDQYQIAGSDVNNGWNGLYADALMDLQKIVELSGSQKNYAAIAKILQGYTFQVLTDQFGDIPFSEALKGESANITSPHYDKQEDVYKGIIALVQEGMNELDPNSPAPGTDDLIYGGDLSEWQRFGNTLLLKMYMRLSVKSPAMAEAGVDSLYASGIGFLEEGETAQITYGTAAGSYNPLYSEMNNAVINQTQNLIASATLTDSMNANEDERLTAFYTAGSGGYVGNDQGDISTETDASSFAIPGPAVGGNAVNLASATAPVLFISDYESLLLQAEAAARGWGDGDAAELFGRAISANFDAYGLDATDYLANARWAQYPAAGTMEEQIEFIITQKWFCMCGNEGLEAWTEWRRTGYPGFFVISKSSRIGNNFPQRFPYPDEEVTNNANFPGQKSITDKVWWDVN</sequence>
<gene>
    <name evidence="1" type="ORF">F0919_04415</name>
</gene>
<reference evidence="1 2" key="1">
    <citation type="submission" date="2019-09" db="EMBL/GenBank/DDBJ databases">
        <title>Genome sequence and assembly of Taibaiella sp.</title>
        <authorList>
            <person name="Chhetri G."/>
        </authorList>
    </citation>
    <scope>NUCLEOTIDE SEQUENCE [LARGE SCALE GENOMIC DNA]</scope>
    <source>
        <strain evidence="1 2">KVB11</strain>
    </source>
</reference>
<dbReference type="InterPro" id="IPR011990">
    <property type="entry name" value="TPR-like_helical_dom_sf"/>
</dbReference>
<organism evidence="1 2">
    <name type="scientific">Taibaiella lutea</name>
    <dbReference type="NCBI Taxonomy" id="2608001"/>
    <lineage>
        <taxon>Bacteria</taxon>
        <taxon>Pseudomonadati</taxon>
        <taxon>Bacteroidota</taxon>
        <taxon>Chitinophagia</taxon>
        <taxon>Chitinophagales</taxon>
        <taxon>Chitinophagaceae</taxon>
        <taxon>Taibaiella</taxon>
    </lineage>
</organism>
<dbReference type="SUPFAM" id="SSF48452">
    <property type="entry name" value="TPR-like"/>
    <property type="match status" value="1"/>
</dbReference>
<dbReference type="EMBL" id="VWSH01000001">
    <property type="protein sequence ID" value="KAA5536922.1"/>
    <property type="molecule type" value="Genomic_DNA"/>
</dbReference>
<name>A0A5M6CSJ2_9BACT</name>
<dbReference type="Proteomes" id="UP000323632">
    <property type="component" value="Unassembled WGS sequence"/>
</dbReference>
<dbReference type="Gene3D" id="1.25.40.390">
    <property type="match status" value="1"/>
</dbReference>
<protein>
    <submittedName>
        <fullName evidence="1">SusD/RagB family nutrient-binding outer membrane lipoprotein</fullName>
    </submittedName>
</protein>
<accession>A0A5M6CSJ2</accession>
<evidence type="ECO:0000313" key="1">
    <source>
        <dbReference type="EMBL" id="KAA5536922.1"/>
    </source>
</evidence>
<dbReference type="InterPro" id="IPR041662">
    <property type="entry name" value="SusD-like_2"/>
</dbReference>
<dbReference type="AlphaFoldDB" id="A0A5M6CSJ2"/>
<evidence type="ECO:0000313" key="2">
    <source>
        <dbReference type="Proteomes" id="UP000323632"/>
    </source>
</evidence>